<gene>
    <name evidence="1" type="ORF">E1293_45920</name>
</gene>
<organism evidence="1 2">
    <name type="scientific">Actinomadura darangshiensis</name>
    <dbReference type="NCBI Taxonomy" id="705336"/>
    <lineage>
        <taxon>Bacteria</taxon>
        <taxon>Bacillati</taxon>
        <taxon>Actinomycetota</taxon>
        <taxon>Actinomycetes</taxon>
        <taxon>Streptosporangiales</taxon>
        <taxon>Thermomonosporaceae</taxon>
        <taxon>Actinomadura</taxon>
    </lineage>
</organism>
<dbReference type="EMBL" id="SMKY01000530">
    <property type="protein sequence ID" value="TDD60130.1"/>
    <property type="molecule type" value="Genomic_DNA"/>
</dbReference>
<dbReference type="AlphaFoldDB" id="A0A4R4ZP86"/>
<dbReference type="OrthoDB" id="4697614at2"/>
<evidence type="ECO:0000313" key="2">
    <source>
        <dbReference type="Proteomes" id="UP000295578"/>
    </source>
</evidence>
<name>A0A4R4ZP86_9ACTN</name>
<evidence type="ECO:0000313" key="1">
    <source>
        <dbReference type="EMBL" id="TDD60130.1"/>
    </source>
</evidence>
<dbReference type="Proteomes" id="UP000295578">
    <property type="component" value="Unassembled WGS sequence"/>
</dbReference>
<dbReference type="RefSeq" id="WP_132206294.1">
    <property type="nucleotide sequence ID" value="NZ_SMKY01000530.1"/>
</dbReference>
<keyword evidence="2" id="KW-1185">Reference proteome</keyword>
<proteinExistence type="predicted"/>
<sequence length="133" mass="14221">MSELVNAVVRDIAAAVGGASAKDPDFGITIKTPEGVIDVLPFRRGVTESSRAWRGDADWAALIVYPGQDAGLDAAPEVYVVPGADFSEDAFRDGGLLQHVDYRGHAQPGVLWIDLGGAAYDDRHARLARYRVA</sequence>
<accession>A0A4R4ZP86</accession>
<reference evidence="1 2" key="1">
    <citation type="submission" date="2019-03" db="EMBL/GenBank/DDBJ databases">
        <title>Draft genome sequences of novel Actinobacteria.</title>
        <authorList>
            <person name="Sahin N."/>
            <person name="Ay H."/>
            <person name="Saygin H."/>
        </authorList>
    </citation>
    <scope>NUCLEOTIDE SEQUENCE [LARGE SCALE GENOMIC DNA]</scope>
    <source>
        <strain evidence="1 2">DSM 45941</strain>
    </source>
</reference>
<comment type="caution">
    <text evidence="1">The sequence shown here is derived from an EMBL/GenBank/DDBJ whole genome shotgun (WGS) entry which is preliminary data.</text>
</comment>
<protein>
    <submittedName>
        <fullName evidence="1">Uncharacterized protein</fullName>
    </submittedName>
</protein>